<feature type="compositionally biased region" description="Polar residues" evidence="4">
    <location>
        <begin position="1"/>
        <end position="17"/>
    </location>
</feature>
<gene>
    <name evidence="5" type="ORF">VM1G_04052</name>
</gene>
<evidence type="ECO:0000313" key="5">
    <source>
        <dbReference type="EMBL" id="KUI68770.1"/>
    </source>
</evidence>
<reference evidence="5" key="1">
    <citation type="submission" date="2014-12" db="EMBL/GenBank/DDBJ databases">
        <title>Genome Sequence of Valsa Canker Pathogens Uncovers a Specific Adaption of Colonization on Woody Bark.</title>
        <authorList>
            <person name="Yin Z."/>
            <person name="Liu H."/>
            <person name="Gao X."/>
            <person name="Li Z."/>
            <person name="Song N."/>
            <person name="Ke X."/>
            <person name="Dai Q."/>
            <person name="Wu Y."/>
            <person name="Sun Y."/>
            <person name="Xu J.-R."/>
            <person name="Kang Z.K."/>
            <person name="Wang L."/>
            <person name="Huang L."/>
        </authorList>
    </citation>
    <scope>NUCLEOTIDE SEQUENCE [LARGE SCALE GENOMIC DNA]</scope>
    <source>
        <strain evidence="5">03-8</strain>
    </source>
</reference>
<name>A0A194VY86_CYTMA</name>
<evidence type="ECO:0000256" key="4">
    <source>
        <dbReference type="SAM" id="MobiDB-lite"/>
    </source>
</evidence>
<proteinExistence type="inferred from homology"/>
<evidence type="ECO:0000256" key="1">
    <source>
        <dbReference type="ARBA" id="ARBA00006484"/>
    </source>
</evidence>
<comment type="similarity">
    <text evidence="1">Belongs to the short-chain dehydrogenases/reductases (SDR) family.</text>
</comment>
<keyword evidence="3" id="KW-0560">Oxidoreductase</keyword>
<evidence type="ECO:0000256" key="3">
    <source>
        <dbReference type="ARBA" id="ARBA00023002"/>
    </source>
</evidence>
<accession>A0A194VY86</accession>
<dbReference type="EMBL" id="CM003101">
    <property type="protein sequence ID" value="KUI68770.1"/>
    <property type="molecule type" value="Genomic_DNA"/>
</dbReference>
<protein>
    <submittedName>
        <fullName evidence="5">Retinol dehydrogenase 12</fullName>
    </submittedName>
</protein>
<dbReference type="AlphaFoldDB" id="A0A194VY86"/>
<organism evidence="5 6">
    <name type="scientific">Cytospora mali</name>
    <name type="common">Apple Valsa canker fungus</name>
    <name type="synonym">Valsa mali</name>
    <dbReference type="NCBI Taxonomy" id="578113"/>
    <lineage>
        <taxon>Eukaryota</taxon>
        <taxon>Fungi</taxon>
        <taxon>Dikarya</taxon>
        <taxon>Ascomycota</taxon>
        <taxon>Pezizomycotina</taxon>
        <taxon>Sordariomycetes</taxon>
        <taxon>Sordariomycetidae</taxon>
        <taxon>Diaporthales</taxon>
        <taxon>Cytosporaceae</taxon>
        <taxon>Cytospora</taxon>
    </lineage>
</organism>
<feature type="region of interest" description="Disordered" evidence="4">
    <location>
        <begin position="1"/>
        <end position="21"/>
    </location>
</feature>
<dbReference type="PANTHER" id="PTHR24320:SF282">
    <property type="entry name" value="WW DOMAIN-CONTAINING OXIDOREDUCTASE"/>
    <property type="match status" value="1"/>
</dbReference>
<dbReference type="GO" id="GO:0016491">
    <property type="term" value="F:oxidoreductase activity"/>
    <property type="evidence" value="ECO:0007669"/>
    <property type="project" value="UniProtKB-KW"/>
</dbReference>
<dbReference type="Proteomes" id="UP000078559">
    <property type="component" value="Chromosome 4"/>
</dbReference>
<dbReference type="OrthoDB" id="191139at2759"/>
<sequence>MSPTWNPSENQPRPSSPKSKDWIFSCSMPVSRAVHQPFPKMEVRSSSQRTTLAMPCFSRCRFFSSSRLPPVPPPQGDVRVISLASVGYKNSKTIQFDTLKDPEQILNPQVVSPIQRYCQSKLANLLHAREAAKRLPQCLKIVSLDPGGVQTGLLMREPGDKQEKGWKVAGFMSLWARE</sequence>
<dbReference type="Gene3D" id="3.40.50.720">
    <property type="entry name" value="NAD(P)-binding Rossmann-like Domain"/>
    <property type="match status" value="1"/>
</dbReference>
<keyword evidence="6" id="KW-1185">Reference proteome</keyword>
<evidence type="ECO:0000256" key="2">
    <source>
        <dbReference type="ARBA" id="ARBA00022857"/>
    </source>
</evidence>
<dbReference type="PANTHER" id="PTHR24320">
    <property type="entry name" value="RETINOL DEHYDROGENASE"/>
    <property type="match status" value="1"/>
</dbReference>
<keyword evidence="2" id="KW-0521">NADP</keyword>
<evidence type="ECO:0000313" key="6">
    <source>
        <dbReference type="Proteomes" id="UP000078559"/>
    </source>
</evidence>